<gene>
    <name evidence="2" type="primary">1</name>
    <name evidence="2" type="ORF">PBI_BARNYARD_1</name>
</gene>
<dbReference type="KEGG" id="vg:1260206"/>
<name>Q856H1_9CAUD</name>
<dbReference type="EMBL" id="AY129339">
    <property type="protein sequence ID" value="AAN02055.1"/>
    <property type="molecule type" value="Genomic_DNA"/>
</dbReference>
<evidence type="ECO:0000313" key="2">
    <source>
        <dbReference type="EMBL" id="AAN02055.1"/>
    </source>
</evidence>
<accession>Q856H1</accession>
<protein>
    <submittedName>
        <fullName evidence="2">Uncharacterized protein</fullName>
    </submittedName>
</protein>
<feature type="region of interest" description="Disordered" evidence="1">
    <location>
        <begin position="1"/>
        <end position="116"/>
    </location>
</feature>
<dbReference type="OrthoDB" id="26409at10239"/>
<reference evidence="2 3" key="1">
    <citation type="journal article" date="2003" name="Cell">
        <title>Origins of highly mosaic mycobacteriophage genomes.</title>
        <authorList>
            <person name="Pedulla M.L."/>
            <person name="Ford M.E."/>
            <person name="Houtz J.M."/>
            <person name="Karthikeyan T."/>
            <person name="Wadsworth C."/>
            <person name="Lewis J.A."/>
            <person name="Jacobs-Sera D."/>
            <person name="Falbo J."/>
            <person name="Gross J."/>
            <person name="Pannunzio N.R."/>
            <person name="Brucker W."/>
            <person name="Kumar V."/>
            <person name="Kandasamy J."/>
            <person name="Keenan L."/>
            <person name="Bardarov S."/>
            <person name="Kriakov J."/>
            <person name="Lawrence J.G."/>
            <person name="Jacobs W.R. Jr."/>
            <person name="Hendrix R.W."/>
            <person name="Hatfull G.F."/>
        </authorList>
    </citation>
    <scope>NUCLEOTIDE SEQUENCE</scope>
</reference>
<keyword evidence="3" id="KW-1185">Reference proteome</keyword>
<evidence type="ECO:0000256" key="1">
    <source>
        <dbReference type="SAM" id="MobiDB-lite"/>
    </source>
</evidence>
<sequence>MKGRNCIMTSPLKPGRPGRSQMSHGKGMMAHPDSNYHRADLPFAEASDKHDATNRRRAEFRSDPTNGAESITPDMYFAEGNPDLFGPQPAMVQESAQTPPAKFPQPNVRTGVNRQG</sequence>
<feature type="compositionally biased region" description="Polar residues" evidence="1">
    <location>
        <begin position="107"/>
        <end position="116"/>
    </location>
</feature>
<evidence type="ECO:0000313" key="3">
    <source>
        <dbReference type="Proteomes" id="UP000000731"/>
    </source>
</evidence>
<dbReference type="Proteomes" id="UP000000731">
    <property type="component" value="Segment"/>
</dbReference>
<feature type="compositionally biased region" description="Basic and acidic residues" evidence="1">
    <location>
        <begin position="34"/>
        <end position="62"/>
    </location>
</feature>
<organism evidence="2 3">
    <name type="scientific">Mycobacterium phage Barnyard</name>
    <dbReference type="NCBI Taxonomy" id="205880"/>
    <lineage>
        <taxon>Viruses</taxon>
        <taxon>Duplodnaviria</taxon>
        <taxon>Heunggongvirae</taxon>
        <taxon>Uroviricota</taxon>
        <taxon>Caudoviricetes</taxon>
        <taxon>Barnyardvirus</taxon>
        <taxon>Barnyardvirus barnyard</taxon>
    </lineage>
</organism>
<proteinExistence type="predicted"/>
<dbReference type="RefSeq" id="NP_818539.1">
    <property type="nucleotide sequence ID" value="NC_004689.1"/>
</dbReference>